<evidence type="ECO:0000259" key="10">
    <source>
        <dbReference type="SMART" id="SM00977"/>
    </source>
</evidence>
<keyword evidence="3 8" id="KW-0436">Ligase</keyword>
<comment type="catalytic activity">
    <reaction evidence="7 8">
        <text>cytidine(34) in tRNA(Ile2) + L-lysine + ATP = lysidine(34) in tRNA(Ile2) + AMP + diphosphate + H(+)</text>
        <dbReference type="Rhea" id="RHEA:43744"/>
        <dbReference type="Rhea" id="RHEA-COMP:10625"/>
        <dbReference type="Rhea" id="RHEA-COMP:10670"/>
        <dbReference type="ChEBI" id="CHEBI:15378"/>
        <dbReference type="ChEBI" id="CHEBI:30616"/>
        <dbReference type="ChEBI" id="CHEBI:32551"/>
        <dbReference type="ChEBI" id="CHEBI:33019"/>
        <dbReference type="ChEBI" id="CHEBI:82748"/>
        <dbReference type="ChEBI" id="CHEBI:83665"/>
        <dbReference type="ChEBI" id="CHEBI:456215"/>
        <dbReference type="EC" id="6.3.4.19"/>
    </reaction>
</comment>
<keyword evidence="9" id="KW-0472">Membrane</keyword>
<feature type="binding site" evidence="8">
    <location>
        <begin position="26"/>
        <end position="31"/>
    </location>
    <ligand>
        <name>ATP</name>
        <dbReference type="ChEBI" id="CHEBI:30616"/>
    </ligand>
</feature>
<dbReference type="CDD" id="cd01992">
    <property type="entry name" value="TilS_N"/>
    <property type="match status" value="1"/>
</dbReference>
<dbReference type="PANTHER" id="PTHR43033">
    <property type="entry name" value="TRNA(ILE)-LYSIDINE SYNTHASE-RELATED"/>
    <property type="match status" value="1"/>
</dbReference>
<keyword evidence="6 8" id="KW-0067">ATP-binding</keyword>
<evidence type="ECO:0000256" key="2">
    <source>
        <dbReference type="ARBA" id="ARBA00022490"/>
    </source>
</evidence>
<keyword evidence="2 8" id="KW-0963">Cytoplasm</keyword>
<evidence type="ECO:0000256" key="4">
    <source>
        <dbReference type="ARBA" id="ARBA00022694"/>
    </source>
</evidence>
<comment type="similarity">
    <text evidence="8">Belongs to the tRNA(Ile)-lysidine synthase family.</text>
</comment>
<dbReference type="HAMAP" id="MF_01161">
    <property type="entry name" value="tRNA_Ile_lys_synt"/>
    <property type="match status" value="1"/>
</dbReference>
<dbReference type="Gene3D" id="3.40.50.620">
    <property type="entry name" value="HUPs"/>
    <property type="match status" value="1"/>
</dbReference>
<keyword evidence="9" id="KW-0812">Transmembrane</keyword>
<dbReference type="InterPro" id="IPR014729">
    <property type="entry name" value="Rossmann-like_a/b/a_fold"/>
</dbReference>
<dbReference type="SUPFAM" id="SSF52402">
    <property type="entry name" value="Adenine nucleotide alpha hydrolases-like"/>
    <property type="match status" value="1"/>
</dbReference>
<accession>A0ABT8C464</accession>
<dbReference type="EMBL" id="JAUFQS010000004">
    <property type="protein sequence ID" value="MDN3687096.1"/>
    <property type="molecule type" value="Genomic_DNA"/>
</dbReference>
<dbReference type="RefSeq" id="WP_163383988.1">
    <property type="nucleotide sequence ID" value="NZ_JAUFQS010000004.1"/>
</dbReference>
<gene>
    <name evidence="8 11" type="primary">tilS</name>
    <name evidence="11" type="ORF">QWZ15_04585</name>
</gene>
<evidence type="ECO:0000256" key="9">
    <source>
        <dbReference type="SAM" id="Phobius"/>
    </source>
</evidence>
<feature type="transmembrane region" description="Helical" evidence="9">
    <location>
        <begin position="21"/>
        <end position="39"/>
    </location>
</feature>
<dbReference type="Pfam" id="PF01171">
    <property type="entry name" value="ATP_bind_3"/>
    <property type="match status" value="1"/>
</dbReference>
<dbReference type="EC" id="6.3.4.19" evidence="8"/>
<evidence type="ECO:0000313" key="11">
    <source>
        <dbReference type="EMBL" id="MDN3687096.1"/>
    </source>
</evidence>
<sequence>MLRRFIQHVRENNILDVKNRYLLAISGGIDSVVLAHLMYRAGFKFSFLHCNFQLRGEESDADEAFVRQLAQRLGCAIHVKFFEPQTYMKAQGVSLQMAARELRYDWFEQMNRDNQTDGVVVAHHADDQLETILLNLLRGTGIEGLYGMAERRGCIIRPLLPFSRAAIQEYLRNESLDWREDSSNLKTIYKRNFIRHELFPLLEKFDPKGPELMSYSFERVKDTGKAFFYFFEQWLGEHVVQVSSYEYLDFKSLEGVPGKTSLLFYWLRPRGFVYAQVKEMAQVMANPESGKCFFSERWMVNIDRERLILGKKRSDKVSLSVESHAISFRTDDQTGYEIIHLKEGWQVDRSSENALLDRQLLEYPLLIRTWEQGDKFRPLGMGQFKKVSDFLIDSKIPVILKERVQVLCSAGEIVWVIGHRIDDRYKVTESTEEVVYFKKNDNV</sequence>
<protein>
    <recommendedName>
        <fullName evidence="8">tRNA(Ile)-lysidine synthase</fullName>
        <ecNumber evidence="8">6.3.4.19</ecNumber>
    </recommendedName>
    <alternativeName>
        <fullName evidence="8">tRNA(Ile)-2-lysyl-cytidine synthase</fullName>
    </alternativeName>
    <alternativeName>
        <fullName evidence="8">tRNA(Ile)-lysidine synthetase</fullName>
    </alternativeName>
</protein>
<name>A0ABT8C464_9BACT</name>
<dbReference type="GO" id="GO:0032267">
    <property type="term" value="F:tRNA(Ile)-lysidine synthase activity"/>
    <property type="evidence" value="ECO:0007669"/>
    <property type="project" value="UniProtKB-EC"/>
</dbReference>
<organism evidence="11 12">
    <name type="scientific">Cyclobacterium jeungdonense</name>
    <dbReference type="NCBI Taxonomy" id="708087"/>
    <lineage>
        <taxon>Bacteria</taxon>
        <taxon>Pseudomonadati</taxon>
        <taxon>Bacteroidota</taxon>
        <taxon>Cytophagia</taxon>
        <taxon>Cytophagales</taxon>
        <taxon>Cyclobacteriaceae</taxon>
        <taxon>Cyclobacterium</taxon>
    </lineage>
</organism>
<dbReference type="InterPro" id="IPR011063">
    <property type="entry name" value="TilS/TtcA_N"/>
</dbReference>
<dbReference type="InterPro" id="IPR012795">
    <property type="entry name" value="tRNA_Ile_lys_synt_N"/>
</dbReference>
<dbReference type="SMART" id="SM00977">
    <property type="entry name" value="TilS_C"/>
    <property type="match status" value="1"/>
</dbReference>
<dbReference type="SUPFAM" id="SSF56037">
    <property type="entry name" value="PheT/TilS domain"/>
    <property type="match status" value="1"/>
</dbReference>
<dbReference type="InterPro" id="IPR012094">
    <property type="entry name" value="tRNA_Ile_lys_synt"/>
</dbReference>
<proteinExistence type="inferred from homology"/>
<keyword evidence="12" id="KW-1185">Reference proteome</keyword>
<dbReference type="NCBIfam" id="TIGR02432">
    <property type="entry name" value="lysidine_TilS_N"/>
    <property type="match status" value="1"/>
</dbReference>
<dbReference type="PANTHER" id="PTHR43033:SF1">
    <property type="entry name" value="TRNA(ILE)-LYSIDINE SYNTHASE-RELATED"/>
    <property type="match status" value="1"/>
</dbReference>
<keyword evidence="4 8" id="KW-0819">tRNA processing</keyword>
<evidence type="ECO:0000313" key="12">
    <source>
        <dbReference type="Proteomes" id="UP001236663"/>
    </source>
</evidence>
<evidence type="ECO:0000256" key="8">
    <source>
        <dbReference type="HAMAP-Rule" id="MF_01161"/>
    </source>
</evidence>
<reference evidence="12" key="1">
    <citation type="journal article" date="2019" name="Int. J. Syst. Evol. Microbiol.">
        <title>The Global Catalogue of Microorganisms (GCM) 10K type strain sequencing project: providing services to taxonomists for standard genome sequencing and annotation.</title>
        <authorList>
            <consortium name="The Broad Institute Genomics Platform"/>
            <consortium name="The Broad Institute Genome Sequencing Center for Infectious Disease"/>
            <person name="Wu L."/>
            <person name="Ma J."/>
        </authorList>
    </citation>
    <scope>NUCLEOTIDE SEQUENCE [LARGE SCALE GENOMIC DNA]</scope>
    <source>
        <strain evidence="12">CECT 7706</strain>
    </source>
</reference>
<evidence type="ECO:0000256" key="3">
    <source>
        <dbReference type="ARBA" id="ARBA00022598"/>
    </source>
</evidence>
<comment type="caution">
    <text evidence="11">The sequence shown here is derived from an EMBL/GenBank/DDBJ whole genome shotgun (WGS) entry which is preliminary data.</text>
</comment>
<dbReference type="Proteomes" id="UP001236663">
    <property type="component" value="Unassembled WGS sequence"/>
</dbReference>
<keyword evidence="9" id="KW-1133">Transmembrane helix</keyword>
<evidence type="ECO:0000256" key="5">
    <source>
        <dbReference type="ARBA" id="ARBA00022741"/>
    </source>
</evidence>
<keyword evidence="5 8" id="KW-0547">Nucleotide-binding</keyword>
<evidence type="ECO:0000256" key="6">
    <source>
        <dbReference type="ARBA" id="ARBA00022840"/>
    </source>
</evidence>
<comment type="subcellular location">
    <subcellularLocation>
        <location evidence="1 8">Cytoplasm</location>
    </subcellularLocation>
</comment>
<comment type="domain">
    <text evidence="8">The N-terminal region contains the highly conserved SGGXDS motif, predicted to be a P-loop motif involved in ATP binding.</text>
</comment>
<evidence type="ECO:0000256" key="7">
    <source>
        <dbReference type="ARBA" id="ARBA00048539"/>
    </source>
</evidence>
<dbReference type="InterPro" id="IPR012796">
    <property type="entry name" value="Lysidine-tRNA-synth_C"/>
</dbReference>
<feature type="domain" description="Lysidine-tRNA(Ile) synthetase C-terminal" evidence="10">
    <location>
        <begin position="365"/>
        <end position="437"/>
    </location>
</feature>
<evidence type="ECO:0000256" key="1">
    <source>
        <dbReference type="ARBA" id="ARBA00004496"/>
    </source>
</evidence>
<dbReference type="NCBIfam" id="TIGR02433">
    <property type="entry name" value="lysidine_TilS_C"/>
    <property type="match status" value="1"/>
</dbReference>
<dbReference type="Pfam" id="PF11734">
    <property type="entry name" value="TilS_C"/>
    <property type="match status" value="1"/>
</dbReference>
<comment type="function">
    <text evidence="8">Ligates lysine onto the cytidine present at position 34 of the AUA codon-specific tRNA(Ile) that contains the anticodon CAU, in an ATP-dependent manner. Cytidine is converted to lysidine, thus changing the amino acid specificity of the tRNA from methionine to isoleucine.</text>
</comment>